<keyword evidence="3" id="KW-1185">Reference proteome</keyword>
<dbReference type="Proteomes" id="UP001238467">
    <property type="component" value="Unassembled WGS sequence"/>
</dbReference>
<name>A0ABU0DN09_9HYPH</name>
<proteinExistence type="predicted"/>
<dbReference type="RefSeq" id="WP_307063751.1">
    <property type="nucleotide sequence ID" value="NZ_JAUSUH010000012.1"/>
</dbReference>
<evidence type="ECO:0008006" key="4">
    <source>
        <dbReference type="Google" id="ProtNLM"/>
    </source>
</evidence>
<feature type="region of interest" description="Disordered" evidence="1">
    <location>
        <begin position="63"/>
        <end position="83"/>
    </location>
</feature>
<sequence length="105" mass="12021">MKPVTIPVPLSREQLDIMTMALWHWEGSLRTWRLDAKKAGDSKGQASLERDIARVKRLKERMFRVKPRLKQEPPPPPPPSPRVEALALIDEARSARTALESEDPF</sequence>
<evidence type="ECO:0000313" key="3">
    <source>
        <dbReference type="Proteomes" id="UP001238467"/>
    </source>
</evidence>
<evidence type="ECO:0000256" key="1">
    <source>
        <dbReference type="SAM" id="MobiDB-lite"/>
    </source>
</evidence>
<organism evidence="2 3">
    <name type="scientific">Ancylobacter vacuolatus</name>
    <dbReference type="NCBI Taxonomy" id="223389"/>
    <lineage>
        <taxon>Bacteria</taxon>
        <taxon>Pseudomonadati</taxon>
        <taxon>Pseudomonadota</taxon>
        <taxon>Alphaproteobacteria</taxon>
        <taxon>Hyphomicrobiales</taxon>
        <taxon>Xanthobacteraceae</taxon>
        <taxon>Ancylobacter</taxon>
    </lineage>
</organism>
<protein>
    <recommendedName>
        <fullName evidence="4">Transposase</fullName>
    </recommendedName>
</protein>
<accession>A0ABU0DN09</accession>
<dbReference type="EMBL" id="JAUSUH010000012">
    <property type="protein sequence ID" value="MDQ0349775.1"/>
    <property type="molecule type" value="Genomic_DNA"/>
</dbReference>
<evidence type="ECO:0000313" key="2">
    <source>
        <dbReference type="EMBL" id="MDQ0349775.1"/>
    </source>
</evidence>
<gene>
    <name evidence="2" type="ORF">J2S76_004226</name>
</gene>
<feature type="compositionally biased region" description="Pro residues" evidence="1">
    <location>
        <begin position="72"/>
        <end position="81"/>
    </location>
</feature>
<comment type="caution">
    <text evidence="2">The sequence shown here is derived from an EMBL/GenBank/DDBJ whole genome shotgun (WGS) entry which is preliminary data.</text>
</comment>
<reference evidence="2 3" key="1">
    <citation type="submission" date="2023-07" db="EMBL/GenBank/DDBJ databases">
        <title>Genomic Encyclopedia of Type Strains, Phase IV (KMG-IV): sequencing the most valuable type-strain genomes for metagenomic binning, comparative biology and taxonomic classification.</title>
        <authorList>
            <person name="Goeker M."/>
        </authorList>
    </citation>
    <scope>NUCLEOTIDE SEQUENCE [LARGE SCALE GENOMIC DNA]</scope>
    <source>
        <strain evidence="2 3">DSM 1277</strain>
    </source>
</reference>